<evidence type="ECO:0000313" key="3">
    <source>
        <dbReference type="EMBL" id="QII11027.1"/>
    </source>
</evidence>
<organism evidence="2">
    <name type="scientific">Kuenenia stuttgartiensis</name>
    <dbReference type="NCBI Taxonomy" id="174633"/>
    <lineage>
        <taxon>Bacteria</taxon>
        <taxon>Pseudomonadati</taxon>
        <taxon>Planctomycetota</taxon>
        <taxon>Candidatus Brocadiia</taxon>
        <taxon>Candidatus Brocadiales</taxon>
        <taxon>Candidatus Brocadiaceae</taxon>
        <taxon>Candidatus Kuenenia</taxon>
    </lineage>
</organism>
<dbReference type="Gene3D" id="3.40.50.2000">
    <property type="entry name" value="Glycogen Phosphorylase B"/>
    <property type="match status" value="2"/>
</dbReference>
<feature type="domain" description="Glycosyl transferase family 1" evidence="1">
    <location>
        <begin position="189"/>
        <end position="349"/>
    </location>
</feature>
<dbReference type="EMBL" id="CT573071">
    <property type="protein sequence ID" value="CAJ73995.1"/>
    <property type="molecule type" value="Genomic_DNA"/>
</dbReference>
<reference evidence="2" key="2">
    <citation type="submission" date="2006-01" db="EMBL/GenBank/DDBJ databases">
        <authorList>
            <person name="Genoscope"/>
        </authorList>
    </citation>
    <scope>NUCLEOTIDE SEQUENCE</scope>
</reference>
<dbReference type="PANTHER" id="PTHR45947:SF3">
    <property type="entry name" value="SULFOQUINOVOSYL TRANSFERASE SQD2"/>
    <property type="match status" value="1"/>
</dbReference>
<evidence type="ECO:0000313" key="2">
    <source>
        <dbReference type="EMBL" id="CAJ73995.1"/>
    </source>
</evidence>
<dbReference type="Pfam" id="PF00534">
    <property type="entry name" value="Glycos_transf_1"/>
    <property type="match status" value="1"/>
</dbReference>
<dbReference type="SUPFAM" id="SSF53756">
    <property type="entry name" value="UDP-Glycosyltransferase/glycogen phosphorylase"/>
    <property type="match status" value="1"/>
</dbReference>
<reference evidence="2" key="1">
    <citation type="journal article" date="2006" name="Nature">
        <title>Deciphering the evolution and metabolism of an anammox bacterium from a community genome.</title>
        <authorList>
            <person name="Strous M."/>
            <person name="Pelletier E."/>
            <person name="Mangenot S."/>
            <person name="Rattei T."/>
            <person name="Lehner A."/>
            <person name="Taylor M.W."/>
            <person name="Horn M."/>
            <person name="Daims H."/>
            <person name="Bartol-Mavel D."/>
            <person name="Wincker P."/>
            <person name="Barbe V."/>
            <person name="Fonknechten N."/>
            <person name="Vallenet D."/>
            <person name="Segurens B."/>
            <person name="Schenowitz-Truong C."/>
            <person name="Medigue C."/>
            <person name="Collingro A."/>
            <person name="Snel B."/>
            <person name="Dutilh B.E."/>
            <person name="OpDenCamp H.J.M."/>
            <person name="vanDerDrift C."/>
            <person name="Cirpus I."/>
            <person name="vanDePas-Schoonen K.T."/>
            <person name="Harhangi H.R."/>
            <person name="vanNiftrik L."/>
            <person name="Schmid M."/>
            <person name="Keltjens J."/>
            <person name="vanDeVossenberg J."/>
            <person name="Kartal B."/>
            <person name="Meier H."/>
            <person name="Frishman D."/>
            <person name="Huynen M.A."/>
            <person name="Mewes H."/>
            <person name="Weissenbach J."/>
            <person name="Jetten M.S.M."/>
            <person name="Wagner M."/>
            <person name="LePaslier D."/>
        </authorList>
    </citation>
    <scope>NUCLEOTIDE SEQUENCE</scope>
</reference>
<dbReference type="CDD" id="cd03801">
    <property type="entry name" value="GT4_PimA-like"/>
    <property type="match status" value="1"/>
</dbReference>
<reference evidence="3 4" key="3">
    <citation type="submission" date="2020-02" db="EMBL/GenBank/DDBJ databases">
        <title>Newly sequenced genome of strain CSTR1 showed variability in Candidatus Kuenenia stuttgartiensis genomes.</title>
        <authorList>
            <person name="Ding C."/>
            <person name="Adrian L."/>
        </authorList>
    </citation>
    <scope>NUCLEOTIDE SEQUENCE [LARGE SCALE GENOMIC DNA]</scope>
    <source>
        <strain evidence="3 4">CSTR1</strain>
    </source>
</reference>
<dbReference type="InterPro" id="IPR050194">
    <property type="entry name" value="Glycosyltransferase_grp1"/>
</dbReference>
<dbReference type="PANTHER" id="PTHR45947">
    <property type="entry name" value="SULFOQUINOVOSYL TRANSFERASE SQD2"/>
    <property type="match status" value="1"/>
</dbReference>
<gene>
    <name evidence="2" type="primary">capM</name>
    <name evidence="3" type="ORF">KsCSTR_16480</name>
    <name evidence="2" type="ORF">kuste3236</name>
</gene>
<name>Q1Q1W3_KUEST</name>
<dbReference type="EMBL" id="CP049055">
    <property type="protein sequence ID" value="QII11027.1"/>
    <property type="molecule type" value="Genomic_DNA"/>
</dbReference>
<sequence>MKIAEVYDAPYNERGGISVYVVSFIKNAPEHDFTLWTRDKSDMTVAIGRKLISINALIPNKKKFKFVPEIIRSIFYVWLKLKKISNLQNVIVYNSSTYFWTYIFRKKTIPTILIIHGTNMPITSMSVGRKKAFFVACSDRLAIKKADRVILVSQEGLQYYQDKHPKYKSKMVFYPTFSEDSLFYPKDRNISKKDLFLAGKNILTYVGRLNVQKKVSLVIRIFSQILEIKTNSHLCIVGDGPDRETLIDLTKKLGLGKYVTFYGNVCHEEIPTFFNASDLSFTLSYWEGTAQTILESLACGTPVIVSDVADNRQIITNGKDGFVLESDDEEKGAAYAIKIMDNYDQFSKNALDKGKKYYASAIVPKIIQEIKSVIEKQHL</sequence>
<keyword evidence="2" id="KW-0808">Transferase</keyword>
<accession>Q1Q1W3</accession>
<dbReference type="Proteomes" id="UP000501926">
    <property type="component" value="Chromosome"/>
</dbReference>
<proteinExistence type="predicted"/>
<dbReference type="AlphaFoldDB" id="Q1Q1W3"/>
<dbReference type="EC" id="2.4.1.-" evidence="2 3"/>
<dbReference type="RefSeq" id="WP_164994711.1">
    <property type="nucleotide sequence ID" value="NZ_CP049055.1"/>
</dbReference>
<dbReference type="GO" id="GO:0016757">
    <property type="term" value="F:glycosyltransferase activity"/>
    <property type="evidence" value="ECO:0007669"/>
    <property type="project" value="UniProtKB-KW"/>
</dbReference>
<dbReference type="CAZy" id="GT4">
    <property type="family name" value="Glycosyltransferase Family 4"/>
</dbReference>
<dbReference type="InterPro" id="IPR001296">
    <property type="entry name" value="Glyco_trans_1"/>
</dbReference>
<evidence type="ECO:0000313" key="4">
    <source>
        <dbReference type="Proteomes" id="UP000501926"/>
    </source>
</evidence>
<evidence type="ECO:0000259" key="1">
    <source>
        <dbReference type="Pfam" id="PF00534"/>
    </source>
</evidence>
<keyword evidence="2" id="KW-0328">Glycosyltransferase</keyword>
<protein>
    <submittedName>
        <fullName evidence="3">Putative capsular polysaccharide biosynthesis glycosyltransferase</fullName>
    </submittedName>
    <submittedName>
        <fullName evidence="2">Similar to capsular polysaccharide biosynthesis glycosyltransferase</fullName>
        <ecNumber evidence="2 3">2.4.1.-</ecNumber>
    </submittedName>
</protein>